<keyword evidence="3" id="KW-1185">Reference proteome</keyword>
<name>A0ABN9EAH6_9NEOB</name>
<protein>
    <submittedName>
        <fullName evidence="2">Uncharacterized protein</fullName>
    </submittedName>
</protein>
<feature type="compositionally biased region" description="Basic and acidic residues" evidence="1">
    <location>
        <begin position="33"/>
        <end position="46"/>
    </location>
</feature>
<evidence type="ECO:0000256" key="1">
    <source>
        <dbReference type="SAM" id="MobiDB-lite"/>
    </source>
</evidence>
<accession>A0ABN9EAH6</accession>
<reference evidence="2" key="1">
    <citation type="submission" date="2023-05" db="EMBL/GenBank/DDBJ databases">
        <authorList>
            <person name="Stuckert A."/>
        </authorList>
    </citation>
    <scope>NUCLEOTIDE SEQUENCE</scope>
</reference>
<organism evidence="2 3">
    <name type="scientific">Staurois parvus</name>
    <dbReference type="NCBI Taxonomy" id="386267"/>
    <lineage>
        <taxon>Eukaryota</taxon>
        <taxon>Metazoa</taxon>
        <taxon>Chordata</taxon>
        <taxon>Craniata</taxon>
        <taxon>Vertebrata</taxon>
        <taxon>Euteleostomi</taxon>
        <taxon>Amphibia</taxon>
        <taxon>Batrachia</taxon>
        <taxon>Anura</taxon>
        <taxon>Neobatrachia</taxon>
        <taxon>Ranoidea</taxon>
        <taxon>Ranidae</taxon>
        <taxon>Staurois</taxon>
    </lineage>
</organism>
<feature type="region of interest" description="Disordered" evidence="1">
    <location>
        <begin position="33"/>
        <end position="53"/>
    </location>
</feature>
<dbReference type="Proteomes" id="UP001162483">
    <property type="component" value="Unassembled WGS sequence"/>
</dbReference>
<evidence type="ECO:0000313" key="2">
    <source>
        <dbReference type="EMBL" id="CAI9581784.1"/>
    </source>
</evidence>
<gene>
    <name evidence="2" type="ORF">SPARVUS_LOCUS9551164</name>
</gene>
<evidence type="ECO:0000313" key="3">
    <source>
        <dbReference type="Proteomes" id="UP001162483"/>
    </source>
</evidence>
<dbReference type="EMBL" id="CATNWA010015307">
    <property type="protein sequence ID" value="CAI9581784.1"/>
    <property type="molecule type" value="Genomic_DNA"/>
</dbReference>
<comment type="caution">
    <text evidence="2">The sequence shown here is derived from an EMBL/GenBank/DDBJ whole genome shotgun (WGS) entry which is preliminary data.</text>
</comment>
<proteinExistence type="predicted"/>
<sequence>MHMPSFVCIAREEFFFSWEIACDQHRANQHCPDRGLEVSHPPRAEKTPPTNFNQCSADADEKRYLAVYIN</sequence>